<proteinExistence type="predicted"/>
<evidence type="ECO:0000313" key="3">
    <source>
        <dbReference type="Proteomes" id="UP000594638"/>
    </source>
</evidence>
<dbReference type="InterPro" id="IPR040404">
    <property type="entry name" value="Phylloplanin-like"/>
</dbReference>
<organism evidence="2 3">
    <name type="scientific">Olea europaea subsp. europaea</name>
    <dbReference type="NCBI Taxonomy" id="158383"/>
    <lineage>
        <taxon>Eukaryota</taxon>
        <taxon>Viridiplantae</taxon>
        <taxon>Streptophyta</taxon>
        <taxon>Embryophyta</taxon>
        <taxon>Tracheophyta</taxon>
        <taxon>Spermatophyta</taxon>
        <taxon>Magnoliopsida</taxon>
        <taxon>eudicotyledons</taxon>
        <taxon>Gunneridae</taxon>
        <taxon>Pentapetalae</taxon>
        <taxon>asterids</taxon>
        <taxon>lamiids</taxon>
        <taxon>Lamiales</taxon>
        <taxon>Oleaceae</taxon>
        <taxon>Oleeae</taxon>
        <taxon>Olea</taxon>
    </lineage>
</organism>
<comment type="caution">
    <text evidence="2">The sequence shown here is derived from an EMBL/GenBank/DDBJ whole genome shotgun (WGS) entry which is preliminary data.</text>
</comment>
<dbReference type="Gramene" id="OE9A015788T1">
    <property type="protein sequence ID" value="OE9A015788C1"/>
    <property type="gene ID" value="OE9A015788"/>
</dbReference>
<dbReference type="PANTHER" id="PTHR34458:SF11">
    <property type="entry name" value="MD-2-RELATED LIPID-RECOGNITION DOMAIN-CONTAINING PROTEIN"/>
    <property type="match status" value="1"/>
</dbReference>
<accession>A0A8S0R9P4</accession>
<sequence>MAFPSTYLLMTTLLSIAFALSSAQLLLSGGILGGVITCTNTSVAIAGTYDVIPQAKVDLVCGSGSVPQVVKSTITNTAGVYTFIFTSLDTILNDPGKRFLLVTLPINSCIFNIPNGVLRIPIVVLGTVDALVGHLLVLAHGPLSYVLPN</sequence>
<feature type="signal peptide" evidence="1">
    <location>
        <begin position="1"/>
        <end position="19"/>
    </location>
</feature>
<keyword evidence="3" id="KW-1185">Reference proteome</keyword>
<dbReference type="EMBL" id="CACTIH010002243">
    <property type="protein sequence ID" value="CAA2975211.1"/>
    <property type="molecule type" value="Genomic_DNA"/>
</dbReference>
<evidence type="ECO:0000256" key="1">
    <source>
        <dbReference type="SAM" id="SignalP"/>
    </source>
</evidence>
<dbReference type="PANTHER" id="PTHR34458">
    <property type="entry name" value="POLLEN OLE E 1 ALLERGEN AND EXTENSIN FAMILY PROTEIN-RELATED"/>
    <property type="match status" value="1"/>
</dbReference>
<keyword evidence="1" id="KW-0732">Signal</keyword>
<dbReference type="Proteomes" id="UP000594638">
    <property type="component" value="Unassembled WGS sequence"/>
</dbReference>
<evidence type="ECO:0008006" key="4">
    <source>
        <dbReference type="Google" id="ProtNLM"/>
    </source>
</evidence>
<dbReference type="AlphaFoldDB" id="A0A8S0R9P4"/>
<dbReference type="OrthoDB" id="898896at2759"/>
<name>A0A8S0R9P4_OLEEU</name>
<protein>
    <recommendedName>
        <fullName evidence="4">Pollen Ole e 1 allergen and extensin family protein</fullName>
    </recommendedName>
</protein>
<gene>
    <name evidence="2" type="ORF">OLEA9_A015788</name>
</gene>
<feature type="chain" id="PRO_5035890784" description="Pollen Ole e 1 allergen and extensin family protein" evidence="1">
    <location>
        <begin position="20"/>
        <end position="149"/>
    </location>
</feature>
<evidence type="ECO:0000313" key="2">
    <source>
        <dbReference type="EMBL" id="CAA2975211.1"/>
    </source>
</evidence>
<reference evidence="2 3" key="1">
    <citation type="submission" date="2019-12" db="EMBL/GenBank/DDBJ databases">
        <authorList>
            <person name="Alioto T."/>
            <person name="Alioto T."/>
            <person name="Gomez Garrido J."/>
        </authorList>
    </citation>
    <scope>NUCLEOTIDE SEQUENCE [LARGE SCALE GENOMIC DNA]</scope>
</reference>